<dbReference type="GO" id="GO:0006355">
    <property type="term" value="P:regulation of DNA-templated transcription"/>
    <property type="evidence" value="ECO:0007669"/>
    <property type="project" value="InterPro"/>
</dbReference>
<protein>
    <submittedName>
        <fullName evidence="4">Anti-RNa polymerase sigma 70 factor</fullName>
    </submittedName>
</protein>
<dbReference type="InterPro" id="IPR038309">
    <property type="entry name" value="Rsd/AlgQ_sf"/>
</dbReference>
<name>A0A250KU94_9GAMM</name>
<dbReference type="InterPro" id="IPR007448">
    <property type="entry name" value="Sigma70_reg_Rsd_AlgQ"/>
</dbReference>
<reference evidence="4 5" key="1">
    <citation type="submission" date="2016-12" db="EMBL/GenBank/DDBJ databases">
        <title>Genome sequencing of Methylocaldum marinum.</title>
        <authorList>
            <person name="Takeuchi M."/>
            <person name="Kamagata Y."/>
            <person name="Hiraoka S."/>
            <person name="Oshima K."/>
            <person name="Hattori M."/>
            <person name="Iwasaki W."/>
        </authorList>
    </citation>
    <scope>NUCLEOTIDE SEQUENCE [LARGE SCALE GENOMIC DNA]</scope>
    <source>
        <strain evidence="4 5">S8</strain>
    </source>
</reference>
<proteinExistence type="inferred from homology"/>
<dbReference type="Proteomes" id="UP000266313">
    <property type="component" value="Chromosome"/>
</dbReference>
<organism evidence="4 5">
    <name type="scientific">Methylocaldum marinum</name>
    <dbReference type="NCBI Taxonomy" id="1432792"/>
    <lineage>
        <taxon>Bacteria</taxon>
        <taxon>Pseudomonadati</taxon>
        <taxon>Pseudomonadota</taxon>
        <taxon>Gammaproteobacteria</taxon>
        <taxon>Methylococcales</taxon>
        <taxon>Methylococcaceae</taxon>
        <taxon>Methylocaldum</taxon>
    </lineage>
</organism>
<sequence length="146" mass="16995">MMSATVNERRHNTNRMIEELLEERRQVWSLYCTIAGMKPFSVDQPLRSKIQEFCQLLIDYISLGHFGIYQRIIDGTERRRKVLEVAENIYPRIAETTDVAVDFNDKYEALTEDAVEAHLKDDLSKLGEELAMRIELEDQLISSMIA</sequence>
<dbReference type="EMBL" id="AP017928">
    <property type="protein sequence ID" value="BBA35187.1"/>
    <property type="molecule type" value="Genomic_DNA"/>
</dbReference>
<gene>
    <name evidence="4" type="ORF">sS8_3244</name>
</gene>
<evidence type="ECO:0000256" key="2">
    <source>
        <dbReference type="ARBA" id="ARBA00023163"/>
    </source>
</evidence>
<evidence type="ECO:0000256" key="3">
    <source>
        <dbReference type="RuleBase" id="RU004409"/>
    </source>
</evidence>
<comment type="similarity">
    <text evidence="3">Belongs to the Rsd/AlgQ family.</text>
</comment>
<accession>A0A250KU94</accession>
<keyword evidence="5" id="KW-1185">Reference proteome</keyword>
<evidence type="ECO:0000313" key="5">
    <source>
        <dbReference type="Proteomes" id="UP000266313"/>
    </source>
</evidence>
<evidence type="ECO:0000313" key="4">
    <source>
        <dbReference type="EMBL" id="BBA35187.1"/>
    </source>
</evidence>
<dbReference type="PIRSF" id="PIRSF016548">
    <property type="entry name" value="Rsd_AlgQ"/>
    <property type="match status" value="1"/>
</dbReference>
<dbReference type="AlphaFoldDB" id="A0A250KU94"/>
<keyword evidence="1 3" id="KW-0805">Transcription regulation</keyword>
<dbReference type="KEGG" id="mmai:sS8_3244"/>
<keyword evidence="2 3" id="KW-0804">Transcription</keyword>
<dbReference type="Gene3D" id="1.20.120.1370">
    <property type="entry name" value="Regulator of RNA polymerase sigma(70) subunit, domain 4"/>
    <property type="match status" value="1"/>
</dbReference>
<dbReference type="Pfam" id="PF04353">
    <property type="entry name" value="Rsd_AlgQ"/>
    <property type="match status" value="1"/>
</dbReference>
<evidence type="ECO:0000256" key="1">
    <source>
        <dbReference type="ARBA" id="ARBA00023015"/>
    </source>
</evidence>